<comment type="subcellular location">
    <subcellularLocation>
        <location evidence="7">Cell inner membrane</location>
        <topology evidence="7">Multi-pass membrane protein</topology>
    </subcellularLocation>
    <subcellularLocation>
        <location evidence="1">Cell membrane</location>
        <topology evidence="1">Multi-pass membrane protein</topology>
    </subcellularLocation>
</comment>
<dbReference type="AlphaFoldDB" id="A0A3D9FGZ9"/>
<dbReference type="GO" id="GO:0005886">
    <property type="term" value="C:plasma membrane"/>
    <property type="evidence" value="ECO:0007669"/>
    <property type="project" value="UniProtKB-SubCell"/>
</dbReference>
<dbReference type="Proteomes" id="UP000256310">
    <property type="component" value="Unassembled WGS sequence"/>
</dbReference>
<evidence type="ECO:0000256" key="3">
    <source>
        <dbReference type="ARBA" id="ARBA00022475"/>
    </source>
</evidence>
<evidence type="ECO:0000256" key="5">
    <source>
        <dbReference type="ARBA" id="ARBA00022989"/>
    </source>
</evidence>
<comment type="caution">
    <text evidence="9">The sequence shown here is derived from an EMBL/GenBank/DDBJ whole genome shotgun (WGS) entry which is preliminary data.</text>
</comment>
<sequence>MFTPVSLGWGEMLTRLGAAALFSAALGIERYKNRKPVDFRPFLIIAVVSAALMIAITEFATTASDETFSIDPAKVFNGILTGIGFLGAGALFRDDNVVRGAGSAAAIWASGGIGIMCGLGYLWLAGVIAAGVVLLLLLSNDLADVHTAEQAPEGDEDD</sequence>
<evidence type="ECO:0000256" key="6">
    <source>
        <dbReference type="ARBA" id="ARBA00023136"/>
    </source>
</evidence>
<proteinExistence type="inferred from homology"/>
<keyword evidence="7" id="KW-0997">Cell inner membrane</keyword>
<accession>A0A3D9FGZ9</accession>
<keyword evidence="3" id="KW-1003">Cell membrane</keyword>
<feature type="transmembrane region" description="Helical" evidence="7">
    <location>
        <begin position="41"/>
        <end position="63"/>
    </location>
</feature>
<comment type="similarity">
    <text evidence="2 7">Belongs to the MgtC/SapB family.</text>
</comment>
<dbReference type="PANTHER" id="PTHR33778">
    <property type="entry name" value="PROTEIN MGTC"/>
    <property type="match status" value="1"/>
</dbReference>
<reference evidence="9 10" key="1">
    <citation type="submission" date="2018-07" db="EMBL/GenBank/DDBJ databases">
        <title>Genomic Encyclopedia of Type Strains, Phase IV (KMG-IV): sequencing the most valuable type-strain genomes for metagenomic binning, comparative biology and taxonomic classification.</title>
        <authorList>
            <person name="Goeker M."/>
        </authorList>
    </citation>
    <scope>NUCLEOTIDE SEQUENCE [LARGE SCALE GENOMIC DNA]</scope>
    <source>
        <strain evidence="9 10">DSM 26725</strain>
    </source>
</reference>
<keyword evidence="5 7" id="KW-1133">Transmembrane helix</keyword>
<dbReference type="InterPro" id="IPR049177">
    <property type="entry name" value="MgtC_SapB_SrpB_YhiD_N"/>
</dbReference>
<feature type="domain" description="MgtC/SapB/SrpB/YhiD N-terminal" evidence="8">
    <location>
        <begin position="16"/>
        <end position="142"/>
    </location>
</feature>
<evidence type="ECO:0000259" key="8">
    <source>
        <dbReference type="Pfam" id="PF02308"/>
    </source>
</evidence>
<gene>
    <name evidence="9" type="ORF">DFR46_1962</name>
</gene>
<dbReference type="EMBL" id="QRDP01000004">
    <property type="protein sequence ID" value="RED16928.1"/>
    <property type="molecule type" value="Genomic_DNA"/>
</dbReference>
<feature type="transmembrane region" description="Helical" evidence="7">
    <location>
        <begin position="75"/>
        <end position="93"/>
    </location>
</feature>
<keyword evidence="4 7" id="KW-0812">Transmembrane</keyword>
<keyword evidence="10" id="KW-1185">Reference proteome</keyword>
<protein>
    <recommendedName>
        <fullName evidence="7">Protein MgtC</fullName>
    </recommendedName>
</protein>
<evidence type="ECO:0000256" key="7">
    <source>
        <dbReference type="RuleBase" id="RU365041"/>
    </source>
</evidence>
<feature type="transmembrane region" description="Helical" evidence="7">
    <location>
        <begin position="105"/>
        <end position="138"/>
    </location>
</feature>
<evidence type="ECO:0000313" key="9">
    <source>
        <dbReference type="EMBL" id="RED16928.1"/>
    </source>
</evidence>
<dbReference type="InterPro" id="IPR003416">
    <property type="entry name" value="MgtC/SapB/SrpB/YhiD_fam"/>
</dbReference>
<dbReference type="PRINTS" id="PR01837">
    <property type="entry name" value="MGTCSAPBPROT"/>
</dbReference>
<dbReference type="Pfam" id="PF02308">
    <property type="entry name" value="MgtC"/>
    <property type="match status" value="1"/>
</dbReference>
<dbReference type="PANTHER" id="PTHR33778:SF1">
    <property type="entry name" value="MAGNESIUM TRANSPORTER YHID-RELATED"/>
    <property type="match status" value="1"/>
</dbReference>
<keyword evidence="6 7" id="KW-0472">Membrane</keyword>
<evidence type="ECO:0000256" key="4">
    <source>
        <dbReference type="ARBA" id="ARBA00022692"/>
    </source>
</evidence>
<evidence type="ECO:0000256" key="2">
    <source>
        <dbReference type="ARBA" id="ARBA00009298"/>
    </source>
</evidence>
<evidence type="ECO:0000256" key="1">
    <source>
        <dbReference type="ARBA" id="ARBA00004651"/>
    </source>
</evidence>
<organism evidence="9 10">
    <name type="scientific">Parasphingopyxis lamellibrachiae</name>
    <dbReference type="NCBI Taxonomy" id="680125"/>
    <lineage>
        <taxon>Bacteria</taxon>
        <taxon>Pseudomonadati</taxon>
        <taxon>Pseudomonadota</taxon>
        <taxon>Alphaproteobacteria</taxon>
        <taxon>Sphingomonadales</taxon>
        <taxon>Sphingomonadaceae</taxon>
        <taxon>Parasphingopyxis</taxon>
    </lineage>
</organism>
<name>A0A3D9FGZ9_9SPHN</name>
<evidence type="ECO:0000313" key="10">
    <source>
        <dbReference type="Proteomes" id="UP000256310"/>
    </source>
</evidence>